<evidence type="ECO:0000313" key="7">
    <source>
        <dbReference type="WBParaSite" id="SRDH1_64090.1"/>
    </source>
</evidence>
<evidence type="ECO:0000313" key="6">
    <source>
        <dbReference type="Proteomes" id="UP000050792"/>
    </source>
</evidence>
<evidence type="ECO:0000256" key="3">
    <source>
        <dbReference type="PROSITE-ProRule" id="PRU01379"/>
    </source>
</evidence>
<dbReference type="Proteomes" id="UP000050792">
    <property type="component" value="Unassembled WGS sequence"/>
</dbReference>
<dbReference type="InterPro" id="IPR050821">
    <property type="entry name" value="Cytosolic_carboxypeptidase"/>
</dbReference>
<feature type="domain" description="Peptidase M14" evidence="5">
    <location>
        <begin position="273"/>
        <end position="595"/>
    </location>
</feature>
<dbReference type="PANTHER" id="PTHR12756:SF12">
    <property type="entry name" value="CYTOSOLIC CARBOXYPEPTIDASE-LIKE PROTEIN 5"/>
    <property type="match status" value="1"/>
</dbReference>
<accession>A0AA85FSI0</accession>
<dbReference type="WBParaSite" id="SRDH1_64090.1">
    <property type="protein sequence ID" value="SRDH1_64090.1"/>
    <property type="gene ID" value="SRDH1_64090"/>
</dbReference>
<proteinExistence type="inferred from homology"/>
<evidence type="ECO:0000256" key="1">
    <source>
        <dbReference type="ARBA" id="ARBA00001947"/>
    </source>
</evidence>
<feature type="compositionally biased region" description="Low complexity" evidence="4">
    <location>
        <begin position="32"/>
        <end position="46"/>
    </location>
</feature>
<dbReference type="PROSITE" id="PS52035">
    <property type="entry name" value="PEPTIDASE_M14"/>
    <property type="match status" value="1"/>
</dbReference>
<dbReference type="Gene3D" id="2.60.40.3120">
    <property type="match status" value="1"/>
</dbReference>
<reference evidence="7" key="2">
    <citation type="submission" date="2023-11" db="UniProtKB">
        <authorList>
            <consortium name="WormBaseParasite"/>
        </authorList>
    </citation>
    <scope>IDENTIFICATION</scope>
</reference>
<dbReference type="GO" id="GO:0006508">
    <property type="term" value="P:proteolysis"/>
    <property type="evidence" value="ECO:0007669"/>
    <property type="project" value="InterPro"/>
</dbReference>
<organism evidence="6 7">
    <name type="scientific">Schistosoma rodhaini</name>
    <dbReference type="NCBI Taxonomy" id="6188"/>
    <lineage>
        <taxon>Eukaryota</taxon>
        <taxon>Metazoa</taxon>
        <taxon>Spiralia</taxon>
        <taxon>Lophotrochozoa</taxon>
        <taxon>Platyhelminthes</taxon>
        <taxon>Trematoda</taxon>
        <taxon>Digenea</taxon>
        <taxon>Strigeidida</taxon>
        <taxon>Schistosomatoidea</taxon>
        <taxon>Schistosomatidae</taxon>
        <taxon>Schistosoma</taxon>
    </lineage>
</organism>
<evidence type="ECO:0000256" key="4">
    <source>
        <dbReference type="SAM" id="MobiDB-lite"/>
    </source>
</evidence>
<keyword evidence="6" id="KW-1185">Reference proteome</keyword>
<dbReference type="InterPro" id="IPR000834">
    <property type="entry name" value="Peptidase_M14"/>
</dbReference>
<dbReference type="Pfam" id="PF18027">
    <property type="entry name" value="Pepdidase_M14_N"/>
    <property type="match status" value="1"/>
</dbReference>
<name>A0AA85FSI0_9TREM</name>
<comment type="cofactor">
    <cofactor evidence="1">
        <name>Zn(2+)</name>
        <dbReference type="ChEBI" id="CHEBI:29105"/>
    </cofactor>
</comment>
<dbReference type="GO" id="GO:0004181">
    <property type="term" value="F:metallocarboxypeptidase activity"/>
    <property type="evidence" value="ECO:0007669"/>
    <property type="project" value="InterPro"/>
</dbReference>
<dbReference type="SUPFAM" id="SSF53187">
    <property type="entry name" value="Zn-dependent exopeptidases"/>
    <property type="match status" value="2"/>
</dbReference>
<dbReference type="PANTHER" id="PTHR12756">
    <property type="entry name" value="CYTOSOLIC CARBOXYPEPTIDASE"/>
    <property type="match status" value="1"/>
</dbReference>
<evidence type="ECO:0000259" key="5">
    <source>
        <dbReference type="PROSITE" id="PS52035"/>
    </source>
</evidence>
<comment type="similarity">
    <text evidence="2 3">Belongs to the peptidase M14 family.</text>
</comment>
<protein>
    <recommendedName>
        <fullName evidence="5">Peptidase M14 domain-containing protein</fullName>
    </recommendedName>
</protein>
<dbReference type="GO" id="GO:0008270">
    <property type="term" value="F:zinc ion binding"/>
    <property type="evidence" value="ECO:0007669"/>
    <property type="project" value="InterPro"/>
</dbReference>
<evidence type="ECO:0000256" key="2">
    <source>
        <dbReference type="ARBA" id="ARBA00005988"/>
    </source>
</evidence>
<sequence>MDCRIGSILFSSNFDSGNLARVEKVIRDSDEPPSLSLQSNSKQQQPVQKATNKVNNTIFGNLAIAEVRADYEFRMWIRPDCAGTAYANGNRTWFYFSMRGYSPGKIMRATIMNMNKQSKIYSQGFSPIYRVCGPTVAQSRWQRIRDKPIWELVNGQFLLTFIHRFQDPRGSITYFAFCYPWTYNEMQTQLNKLDSIFHYNKNKNINVNNESLCNKYNTMKLNPINNNDKFEDPFINSSDLLRSFNMNKTKMINGTVNTIPTSSALSSSLSCSSSSSLSSSSCDPKCFPENDLFDKIYFHRELLCYSLEGRRIELLTITDWSRCTFVEEDRFDPLLFPDLDKSRPWKFTNKKVVLVSARVHPGETPSSHVFNGLLEFLLRINDHRACELRKHYVFKLIPMLNPDGVFRGHYRTDTRGVNLNRVYLKPDYLYYPSIYATKALITYYHTNYGTLKSYASFLDDIFKQKLFTTTNYFETNGENITIEYTDNEPRKLSPNQTICSCEDTKETKEKVLSDCETQEQSTSKNYSIKEHYTNIKQDEEKKESHFNSTNDQLSTTYEQQMDNQNIFLTKSFDTGLSSSTTSNSLSKTNSLAEKHLSSKHLSPIEHMFNSSGSTKNDEDTSIVHRINFPIADTDKNSVTNECDAELRSTSNYFHATTETNNLPLKTLSRLNNSTSISTPFHKTELNKKVYKNVRHLKPTRFPITCNTELGSQKPLEDCHAASRTQTAISTTSNLLPLVTKLTTSTLNPNVAKPSSLDDGISKKFSNQHRYRTVEQKTPSQPSYISYFDKNKRRSTLKVDCLPYFLTKWNVPYQKAITTKHSPKLTSENLKIVNTQINFNNEEAIYFNDERNAKQKDFKSIDNVYSSKKFKSYLKYGKVKKRKINFFNQKFSILNTTQIPYNDDTMTTLIPLQNTTEHDYSCSSINQSTVIEKDNIIMKSTNHIVNNNSHTMEDISNEEVNQIMNEEFYSFDTSHSVVGNEGSDLDADHYNDLERNFIDEDLSINPYYVHILESLGTLVRQEKNTTNDSNEAVSSVNITDDNFNMNELNRIQLLKEQLQQLRKADHLSDVDYLRFDKNEDSNVAFYFDLHGHCSKRGCFLYGNWLEEENKMVDNVLYALLVGVNSIYFDFDSCNFSLRNMYQKDRKGTSTKEGAGRVALWKHLGLTHCYTVECNYNSGPLPSRLSRFIASAHPNDSKCFTPIGAFYGPHWSDMVNTASSQSFNFSFNACSSTSHTSQSGNQALNGIPRYTPAHYEDVGRALMIAILDFNQINPWPKVAGLGGSTAESNVGILTLWSSLPEFMNINTLREWARKYIRGIAPNNVMNKPLITRNTEYLITKVDDISKSQIIQRSLTRNESSKELLNTSSVCSEFNQTSIDQNATSLLTVQSDYKHCSHQLNPITPNFKWNKHQNEQLHYKSVNLSSLNSAPYSCKSSISNNNRTIINESHQEDQISSNLHYDYLRLNCDTINKTLDHNIENDENLLKGNTRNDINDQLICHNIESDKLLKTTLEGETIDQSYIMNPKKIYFSLHNNNNNKLSNKKFNHQLYKPTKSNSLNNNIKYKLLNIKNKSIFTTTTTTTTTNKYFKKYSNEKTKHVNSKKFSRNEPRYGFYHSPSGYTKHFSHSANINSSTVINTKNKPFSAKCQLLQKSKNDKVFNGIINNFVYHQRSRSCRLKSIKTPHCENKLLTKDNTWQSQPSNITCINNCNSSEANCHDSLSESDLNAITKNKENTLIPLMNRSNSSTDLQMTLKSEDCIKEIKEMFKSVTLD</sequence>
<feature type="region of interest" description="Disordered" evidence="4">
    <location>
        <begin position="30"/>
        <end position="49"/>
    </location>
</feature>
<reference evidence="6" key="1">
    <citation type="submission" date="2022-06" db="EMBL/GenBank/DDBJ databases">
        <authorList>
            <person name="Berger JAMES D."/>
            <person name="Berger JAMES D."/>
        </authorList>
    </citation>
    <scope>NUCLEOTIDE SEQUENCE [LARGE SCALE GENOMIC DNA]</scope>
</reference>
<dbReference type="InterPro" id="IPR040626">
    <property type="entry name" value="Pepdidase_M14_N"/>
</dbReference>
<comment type="caution">
    <text evidence="3">Lacks conserved residue(s) required for the propagation of feature annotation.</text>
</comment>
<dbReference type="Gene3D" id="3.40.630.10">
    <property type="entry name" value="Zn peptidases"/>
    <property type="match status" value="2"/>
</dbReference>